<evidence type="ECO:0000313" key="2">
    <source>
        <dbReference type="Proteomes" id="UP000198749"/>
    </source>
</evidence>
<reference evidence="2" key="1">
    <citation type="submission" date="2016-10" db="EMBL/GenBank/DDBJ databases">
        <authorList>
            <person name="Varghese N."/>
            <person name="Submissions S."/>
        </authorList>
    </citation>
    <scope>NUCLEOTIDE SEQUENCE [LARGE SCALE GENOMIC DNA]</scope>
    <source>
        <strain evidence="2">DSM 18887</strain>
    </source>
</reference>
<dbReference type="GO" id="GO:0008684">
    <property type="term" value="F:2-oxopent-4-enoate hydratase activity"/>
    <property type="evidence" value="ECO:0007669"/>
    <property type="project" value="TreeGrafter"/>
</dbReference>
<name>A0A1H9IWI6_9GAMM</name>
<dbReference type="SUPFAM" id="SSF56529">
    <property type="entry name" value="FAH"/>
    <property type="match status" value="1"/>
</dbReference>
<dbReference type="Proteomes" id="UP000198749">
    <property type="component" value="Unassembled WGS sequence"/>
</dbReference>
<dbReference type="AlphaFoldDB" id="A0A1H9IWI6"/>
<dbReference type="GO" id="GO:0005737">
    <property type="term" value="C:cytoplasm"/>
    <property type="evidence" value="ECO:0007669"/>
    <property type="project" value="TreeGrafter"/>
</dbReference>
<organism evidence="1 2">
    <name type="scientific">Amphritea atlantica</name>
    <dbReference type="NCBI Taxonomy" id="355243"/>
    <lineage>
        <taxon>Bacteria</taxon>
        <taxon>Pseudomonadati</taxon>
        <taxon>Pseudomonadota</taxon>
        <taxon>Gammaproteobacteria</taxon>
        <taxon>Oceanospirillales</taxon>
        <taxon>Oceanospirillaceae</taxon>
        <taxon>Amphritea</taxon>
    </lineage>
</organism>
<dbReference type="PANTHER" id="PTHR30143:SF0">
    <property type="entry name" value="2-KETO-4-PENTENOATE HYDRATASE"/>
    <property type="match status" value="1"/>
</dbReference>
<protein>
    <submittedName>
        <fullName evidence="1">2-keto-4-pentenoate hydratase</fullName>
    </submittedName>
</protein>
<dbReference type="OrthoDB" id="9792137at2"/>
<dbReference type="Gene3D" id="3.90.850.10">
    <property type="entry name" value="Fumarylacetoacetase-like, C-terminal domain"/>
    <property type="match status" value="1"/>
</dbReference>
<dbReference type="RefSeq" id="WP_091359262.1">
    <property type="nucleotide sequence ID" value="NZ_AP025284.1"/>
</dbReference>
<accession>A0A1H9IWI6</accession>
<dbReference type="InterPro" id="IPR050772">
    <property type="entry name" value="Hydratase-Decarb/MhpD_sf"/>
</dbReference>
<evidence type="ECO:0000313" key="1">
    <source>
        <dbReference type="EMBL" id="SEQ79161.1"/>
    </source>
</evidence>
<keyword evidence="2" id="KW-1185">Reference proteome</keyword>
<gene>
    <name evidence="1" type="ORF">SAMN03080615_02736</name>
</gene>
<dbReference type="PANTHER" id="PTHR30143">
    <property type="entry name" value="ACID HYDRATASE"/>
    <property type="match status" value="1"/>
</dbReference>
<dbReference type="EMBL" id="FOGB01000008">
    <property type="protein sequence ID" value="SEQ79161.1"/>
    <property type="molecule type" value="Genomic_DNA"/>
</dbReference>
<dbReference type="STRING" id="355243.SAMN03080615_02736"/>
<dbReference type="InterPro" id="IPR036663">
    <property type="entry name" value="Fumarylacetoacetase_C_sf"/>
</dbReference>
<proteinExistence type="predicted"/>
<sequence>MNAVYQQAAAAIQHGRAECQTLSDVTVFDGFTIDDGYGVQRQLMKQNAAAGNQVSGWKVAMANQPALDRFGLDEPVYGVLFRDMLIEGDRLSPDAVIAPKLEAELAFILGHDLDGDDYTDQQIIEAIAYIAPAFEVADSRLGWKFGIGGFLADNAVASFYQLGEPQLFIPGQTGTEVECSLTTATETLSGSPASVLGGPLTSFVRMVRSLLALHGGVKAGQHFISGSLTKPIDMIPGTTYRLTMLDTELVLSYQ</sequence>